<keyword evidence="4 8" id="KW-0032">Aminotransferase</keyword>
<comment type="caution">
    <text evidence="8">The sequence shown here is derived from an EMBL/GenBank/DDBJ whole genome shotgun (WGS) entry which is preliminary data.</text>
</comment>
<accession>A0AAW6U6J0</accession>
<keyword evidence="5" id="KW-0808">Transferase</keyword>
<evidence type="ECO:0000256" key="4">
    <source>
        <dbReference type="ARBA" id="ARBA00022576"/>
    </source>
</evidence>
<dbReference type="FunFam" id="3.40.640.10:FF:000053">
    <property type="entry name" value="Aminotransferase, class I"/>
    <property type="match status" value="1"/>
</dbReference>
<evidence type="ECO:0000256" key="2">
    <source>
        <dbReference type="ARBA" id="ARBA00007441"/>
    </source>
</evidence>
<sequence length="394" mass="43878">MMTSPYAPRMGTIPKSFVREILKVTQDPNVISFAGGLPNPRFFPVQGIAEAAADVLTRADGSALQYGTTEGYAPLREYVAQRYRKTDGLDVSPDEILITNGSQQALDLVGKVFIDRQDAVAIERPGYLGAIQAFSVYQPQFHPVPLLDDGVDIDRLADVLKTQRVRFFHTVINFQNPSGISYSVEKRRALAEIVKQHGTFLIEDDPYRELRFEGTARPSMRHELGDKAVLLGSFSKIVAPGLRLGWVCASRETMAALVVAKQASDLHSNSFCQRMLHQFLLTHDIDEHIALIRAAYKRQKDIMLAALEAHFPPEVTFTRPEGGMFIWATLPQRLTAIELLERAAQEKVVFVPGTPFFVDGGGTHNMRLNFSNADEGRIEEGIARLGRIIKEMLA</sequence>
<dbReference type="GO" id="GO:0030170">
    <property type="term" value="F:pyridoxal phosphate binding"/>
    <property type="evidence" value="ECO:0007669"/>
    <property type="project" value="InterPro"/>
</dbReference>
<dbReference type="Gene3D" id="3.40.640.10">
    <property type="entry name" value="Type I PLP-dependent aspartate aminotransferase-like (Major domain)"/>
    <property type="match status" value="1"/>
</dbReference>
<dbReference type="AlphaFoldDB" id="A0AAW6U6J0"/>
<evidence type="ECO:0000256" key="6">
    <source>
        <dbReference type="ARBA" id="ARBA00022898"/>
    </source>
</evidence>
<evidence type="ECO:0000313" key="8">
    <source>
        <dbReference type="EMBL" id="MDI6451171.1"/>
    </source>
</evidence>
<gene>
    <name evidence="8" type="ORF">QJ522_19065</name>
</gene>
<keyword evidence="6" id="KW-0663">Pyridoxal phosphate</keyword>
<dbReference type="GO" id="GO:0008483">
    <property type="term" value="F:transaminase activity"/>
    <property type="evidence" value="ECO:0007669"/>
    <property type="project" value="UniProtKB-KW"/>
</dbReference>
<dbReference type="InterPro" id="IPR015421">
    <property type="entry name" value="PyrdxlP-dep_Trfase_major"/>
</dbReference>
<dbReference type="EMBL" id="JASCXX010000029">
    <property type="protein sequence ID" value="MDI6451171.1"/>
    <property type="molecule type" value="Genomic_DNA"/>
</dbReference>
<proteinExistence type="inferred from homology"/>
<evidence type="ECO:0000256" key="5">
    <source>
        <dbReference type="ARBA" id="ARBA00022679"/>
    </source>
</evidence>
<comment type="subunit">
    <text evidence="3">Homodimer.</text>
</comment>
<dbReference type="InterPro" id="IPR015422">
    <property type="entry name" value="PyrdxlP-dep_Trfase_small"/>
</dbReference>
<protein>
    <submittedName>
        <fullName evidence="8">PLP-dependent aminotransferase family protein</fullName>
    </submittedName>
</protein>
<evidence type="ECO:0000256" key="3">
    <source>
        <dbReference type="ARBA" id="ARBA00011738"/>
    </source>
</evidence>
<evidence type="ECO:0000259" key="7">
    <source>
        <dbReference type="Pfam" id="PF00155"/>
    </source>
</evidence>
<feature type="domain" description="Aminotransferase class I/classII large" evidence="7">
    <location>
        <begin position="39"/>
        <end position="385"/>
    </location>
</feature>
<dbReference type="SUPFAM" id="SSF53383">
    <property type="entry name" value="PLP-dependent transferases"/>
    <property type="match status" value="1"/>
</dbReference>
<dbReference type="PANTHER" id="PTHR42790:SF19">
    <property type="entry name" value="KYNURENINE_ALPHA-AMINOADIPATE AMINOTRANSFERASE, MITOCHONDRIAL"/>
    <property type="match status" value="1"/>
</dbReference>
<dbReference type="GO" id="GO:1901605">
    <property type="term" value="P:alpha-amino acid metabolic process"/>
    <property type="evidence" value="ECO:0007669"/>
    <property type="project" value="TreeGrafter"/>
</dbReference>
<evidence type="ECO:0000256" key="1">
    <source>
        <dbReference type="ARBA" id="ARBA00001933"/>
    </source>
</evidence>
<keyword evidence="9" id="KW-1185">Reference proteome</keyword>
<dbReference type="CDD" id="cd00609">
    <property type="entry name" value="AAT_like"/>
    <property type="match status" value="1"/>
</dbReference>
<dbReference type="InterPro" id="IPR015424">
    <property type="entry name" value="PyrdxlP-dep_Trfase"/>
</dbReference>
<comment type="cofactor">
    <cofactor evidence="1">
        <name>pyridoxal 5'-phosphate</name>
        <dbReference type="ChEBI" id="CHEBI:597326"/>
    </cofactor>
</comment>
<dbReference type="InterPro" id="IPR050859">
    <property type="entry name" value="Class-I_PLP-dep_aminotransf"/>
</dbReference>
<dbReference type="Proteomes" id="UP001431776">
    <property type="component" value="Unassembled WGS sequence"/>
</dbReference>
<dbReference type="Gene3D" id="3.90.1150.10">
    <property type="entry name" value="Aspartate Aminotransferase, domain 1"/>
    <property type="match status" value="1"/>
</dbReference>
<dbReference type="RefSeq" id="WP_349246580.1">
    <property type="nucleotide sequence ID" value="NZ_JASCXX010000029.1"/>
</dbReference>
<comment type="similarity">
    <text evidence="2">Belongs to the class-I pyridoxal-phosphate-dependent aminotransferase family.</text>
</comment>
<dbReference type="InterPro" id="IPR004839">
    <property type="entry name" value="Aminotransferase_I/II_large"/>
</dbReference>
<name>A0AAW6U6J0_9BACT</name>
<dbReference type="PANTHER" id="PTHR42790">
    <property type="entry name" value="AMINOTRANSFERASE"/>
    <property type="match status" value="1"/>
</dbReference>
<organism evidence="8 9">
    <name type="scientific">Anaerobaca lacustris</name>
    <dbReference type="NCBI Taxonomy" id="3044600"/>
    <lineage>
        <taxon>Bacteria</taxon>
        <taxon>Pseudomonadati</taxon>
        <taxon>Planctomycetota</taxon>
        <taxon>Phycisphaerae</taxon>
        <taxon>Sedimentisphaerales</taxon>
        <taxon>Anaerobacaceae</taxon>
        <taxon>Anaerobaca</taxon>
    </lineage>
</organism>
<reference evidence="8" key="1">
    <citation type="submission" date="2023-05" db="EMBL/GenBank/DDBJ databases">
        <title>Anaerotaeda fermentans gen. nov., sp. nov., a novel anaerobic planctomycete of the new family within the order Sedimentisphaerales isolated from Taman Peninsula, Russia.</title>
        <authorList>
            <person name="Khomyakova M.A."/>
            <person name="Merkel A.Y."/>
            <person name="Slobodkin A.I."/>
        </authorList>
    </citation>
    <scope>NUCLEOTIDE SEQUENCE</scope>
    <source>
        <strain evidence="8">M17dextr</strain>
    </source>
</reference>
<evidence type="ECO:0000313" key="9">
    <source>
        <dbReference type="Proteomes" id="UP001431776"/>
    </source>
</evidence>
<dbReference type="Pfam" id="PF00155">
    <property type="entry name" value="Aminotran_1_2"/>
    <property type="match status" value="1"/>
</dbReference>